<sequence length="223" mass="24405">MEKNSGETKTMYFLTWDAAMFYLEESKEHQKNEEYKLWKKLEILLLKDTIAGKSINKMLDKVHLPAEITLRSEGDEPHTLTGKGNYLFMTGRQDVTIENINVVGNISFPGDTAVLRLGKGVAGLKDVKVPSGKAEIVIEKGAEIPATFSGDDQSNPDVSIYCNHDSAGDIASRIKQGASAFKVWFPIELGGIALPTDGENDTNVTQRDGVTYGLYSNGGTTDQ</sequence>
<comment type="caution">
    <text evidence="1">The sequence shown here is derived from an EMBL/GenBank/DDBJ whole genome shotgun (WGS) entry which is preliminary data.</text>
</comment>
<dbReference type="EMBL" id="AJWY01013055">
    <property type="protein sequence ID" value="EKC48186.1"/>
    <property type="molecule type" value="Genomic_DNA"/>
</dbReference>
<protein>
    <submittedName>
        <fullName evidence="1">Uncharacterized protein</fullName>
    </submittedName>
</protein>
<name>K1SLG9_9ZZZZ</name>
<proteinExistence type="predicted"/>
<evidence type="ECO:0000313" key="1">
    <source>
        <dbReference type="EMBL" id="EKC48186.1"/>
    </source>
</evidence>
<dbReference type="AlphaFoldDB" id="K1SLG9"/>
<reference evidence="1" key="1">
    <citation type="journal article" date="2013" name="Environ. Microbiol.">
        <title>Microbiota from the distal guts of lean and obese adolescents exhibit partial functional redundancy besides clear differences in community structure.</title>
        <authorList>
            <person name="Ferrer M."/>
            <person name="Ruiz A."/>
            <person name="Lanza F."/>
            <person name="Haange S.B."/>
            <person name="Oberbach A."/>
            <person name="Till H."/>
            <person name="Bargiela R."/>
            <person name="Campoy C."/>
            <person name="Segura M.T."/>
            <person name="Richter M."/>
            <person name="von Bergen M."/>
            <person name="Seifert J."/>
            <person name="Suarez A."/>
        </authorList>
    </citation>
    <scope>NUCLEOTIDE SEQUENCE</scope>
</reference>
<accession>K1SLG9</accession>
<feature type="non-terminal residue" evidence="1">
    <location>
        <position position="223"/>
    </location>
</feature>
<organism evidence="1">
    <name type="scientific">human gut metagenome</name>
    <dbReference type="NCBI Taxonomy" id="408170"/>
    <lineage>
        <taxon>unclassified sequences</taxon>
        <taxon>metagenomes</taxon>
        <taxon>organismal metagenomes</taxon>
    </lineage>
</organism>
<gene>
    <name evidence="1" type="ORF">LEA_19001</name>
</gene>